<dbReference type="Gene3D" id="3.60.10.10">
    <property type="entry name" value="Endonuclease/exonuclease/phosphatase"/>
    <property type="match status" value="1"/>
</dbReference>
<reference evidence="4" key="1">
    <citation type="journal article" date="2019" name="Int. J. Syst. Evol. Microbiol.">
        <title>The Global Catalogue of Microorganisms (GCM) 10K type strain sequencing project: providing services to taxonomists for standard genome sequencing and annotation.</title>
        <authorList>
            <consortium name="The Broad Institute Genomics Platform"/>
            <consortium name="The Broad Institute Genome Sequencing Center for Infectious Disease"/>
            <person name="Wu L."/>
            <person name="Ma J."/>
        </authorList>
    </citation>
    <scope>NUCLEOTIDE SEQUENCE [LARGE SCALE GENOMIC DNA]</scope>
    <source>
        <strain evidence="4">CGMCC 1.15407</strain>
    </source>
</reference>
<keyword evidence="3" id="KW-0255">Endonuclease</keyword>
<organism evidence="3 4">
    <name type="scientific">Echinicola rosea</name>
    <dbReference type="NCBI Taxonomy" id="1807691"/>
    <lineage>
        <taxon>Bacteria</taxon>
        <taxon>Pseudomonadati</taxon>
        <taxon>Bacteroidota</taxon>
        <taxon>Cytophagia</taxon>
        <taxon>Cytophagales</taxon>
        <taxon>Cyclobacteriaceae</taxon>
        <taxon>Echinicola</taxon>
    </lineage>
</organism>
<sequence length="290" mass="33209">MTKNRFKTYLIAVFALLGAFILSLRAQAQSEELTVATFNIRYDNPGDAPNNWDNRKEVVVNLIQFHGFEIFGIQEGLKHQVAYLDEQLSSFGYVGVGRDDGKEKGEYSAIFYNKEKFAVLESNTFWLSTDTTKPNKGWDAALPRICTWAKMEDKASGQQFYFFNTHFDHVGTEARQESGKLILSKIKEADQAGIPVMLTGDFNVDQENPAYLLLENSEELKDCYEAADLRYANNGTFNSFDNSKSTDRRIDHVFVSEFLKVKKYGILTDTYHNLYPSDHFPVMAVIEWNY</sequence>
<keyword evidence="3" id="KW-0540">Nuclease</keyword>
<dbReference type="Proteomes" id="UP000647339">
    <property type="component" value="Unassembled WGS sequence"/>
</dbReference>
<accession>A0ABQ1VBM6</accession>
<dbReference type="CDD" id="cd09083">
    <property type="entry name" value="EEP-1"/>
    <property type="match status" value="1"/>
</dbReference>
<evidence type="ECO:0000256" key="1">
    <source>
        <dbReference type="SAM" id="SignalP"/>
    </source>
</evidence>
<dbReference type="PANTHER" id="PTHR12121:SF36">
    <property type="entry name" value="ENDONUCLEASE_EXONUCLEASE_PHOSPHATASE DOMAIN-CONTAINING PROTEIN"/>
    <property type="match status" value="1"/>
</dbReference>
<keyword evidence="3" id="KW-0378">Hydrolase</keyword>
<keyword evidence="4" id="KW-1185">Reference proteome</keyword>
<name>A0ABQ1VBM6_9BACT</name>
<dbReference type="RefSeq" id="WP_187328716.1">
    <property type="nucleotide sequence ID" value="NZ_BMIU01000023.1"/>
</dbReference>
<dbReference type="Pfam" id="PF03372">
    <property type="entry name" value="Exo_endo_phos"/>
    <property type="match status" value="1"/>
</dbReference>
<proteinExistence type="predicted"/>
<feature type="domain" description="Endonuclease/exonuclease/phosphatase" evidence="2">
    <location>
        <begin position="36"/>
        <end position="279"/>
    </location>
</feature>
<dbReference type="SUPFAM" id="SSF56219">
    <property type="entry name" value="DNase I-like"/>
    <property type="match status" value="1"/>
</dbReference>
<comment type="caution">
    <text evidence="3">The sequence shown here is derived from an EMBL/GenBank/DDBJ whole genome shotgun (WGS) entry which is preliminary data.</text>
</comment>
<dbReference type="InterPro" id="IPR036691">
    <property type="entry name" value="Endo/exonu/phosph_ase_sf"/>
</dbReference>
<dbReference type="PANTHER" id="PTHR12121">
    <property type="entry name" value="CARBON CATABOLITE REPRESSOR PROTEIN 4"/>
    <property type="match status" value="1"/>
</dbReference>
<dbReference type="GO" id="GO:0004519">
    <property type="term" value="F:endonuclease activity"/>
    <property type="evidence" value="ECO:0007669"/>
    <property type="project" value="UniProtKB-KW"/>
</dbReference>
<evidence type="ECO:0000259" key="2">
    <source>
        <dbReference type="Pfam" id="PF03372"/>
    </source>
</evidence>
<gene>
    <name evidence="3" type="ORF">GCM10011339_37740</name>
</gene>
<protein>
    <submittedName>
        <fullName evidence="3">Endonuclease</fullName>
    </submittedName>
</protein>
<feature type="chain" id="PRO_5045118302" evidence="1">
    <location>
        <begin position="29"/>
        <end position="290"/>
    </location>
</feature>
<evidence type="ECO:0000313" key="4">
    <source>
        <dbReference type="Proteomes" id="UP000647339"/>
    </source>
</evidence>
<feature type="signal peptide" evidence="1">
    <location>
        <begin position="1"/>
        <end position="28"/>
    </location>
</feature>
<keyword evidence="1" id="KW-0732">Signal</keyword>
<dbReference type="EMBL" id="BMIU01000023">
    <property type="protein sequence ID" value="GGF45713.1"/>
    <property type="molecule type" value="Genomic_DNA"/>
</dbReference>
<evidence type="ECO:0000313" key="3">
    <source>
        <dbReference type="EMBL" id="GGF45713.1"/>
    </source>
</evidence>
<dbReference type="InterPro" id="IPR050410">
    <property type="entry name" value="CCR4/nocturin_mRNA_transcr"/>
</dbReference>
<dbReference type="InterPro" id="IPR005135">
    <property type="entry name" value="Endo/exonuclease/phosphatase"/>
</dbReference>